<comment type="caution">
    <text evidence="2">The sequence shown here is derived from an EMBL/GenBank/DDBJ whole genome shotgun (WGS) entry which is preliminary data.</text>
</comment>
<evidence type="ECO:0000313" key="2">
    <source>
        <dbReference type="EMBL" id="KAF7383331.1"/>
    </source>
</evidence>
<evidence type="ECO:0000313" key="3">
    <source>
        <dbReference type="Proteomes" id="UP000617340"/>
    </source>
</evidence>
<dbReference type="Proteomes" id="UP000617340">
    <property type="component" value="Unassembled WGS sequence"/>
</dbReference>
<gene>
    <name evidence="2" type="ORF">HZH68_015180</name>
</gene>
<feature type="compositionally biased region" description="Low complexity" evidence="1">
    <location>
        <begin position="40"/>
        <end position="70"/>
    </location>
</feature>
<evidence type="ECO:0000256" key="1">
    <source>
        <dbReference type="SAM" id="MobiDB-lite"/>
    </source>
</evidence>
<reference evidence="2" key="1">
    <citation type="journal article" date="2020" name="G3 (Bethesda)">
        <title>High-Quality Assemblies for Three Invasive Social Wasps from the &lt;i&gt;Vespula&lt;/i&gt; Genus.</title>
        <authorList>
            <person name="Harrop T.W.R."/>
            <person name="Guhlin J."/>
            <person name="McLaughlin G.M."/>
            <person name="Permina E."/>
            <person name="Stockwell P."/>
            <person name="Gilligan J."/>
            <person name="Le Lec M.F."/>
            <person name="Gruber M.A.M."/>
            <person name="Quinn O."/>
            <person name="Lovegrove M."/>
            <person name="Duncan E.J."/>
            <person name="Remnant E.J."/>
            <person name="Van Eeckhoven J."/>
            <person name="Graham B."/>
            <person name="Knapp R.A."/>
            <person name="Langford K.W."/>
            <person name="Kronenberg Z."/>
            <person name="Press M.O."/>
            <person name="Eacker S.M."/>
            <person name="Wilson-Rankin E.E."/>
            <person name="Purcell J."/>
            <person name="Lester P.J."/>
            <person name="Dearden P.K."/>
        </authorList>
    </citation>
    <scope>NUCLEOTIDE SEQUENCE</scope>
    <source>
        <strain evidence="2">Linc-1</strain>
    </source>
</reference>
<sequence length="117" mass="12400">MFFSLRGSGSTPADPVPANIGQCIRRQEQKIKQRKTLAGSIFPSSSPSSSPFSSASSSSSSSSSLSSSSASASTTQSSIAFNHQPVHQHIVSFLLDTREDSLTAKRVCDASFLSFYC</sequence>
<feature type="region of interest" description="Disordered" evidence="1">
    <location>
        <begin position="34"/>
        <end position="70"/>
    </location>
</feature>
<accession>A0A834J7E1</accession>
<keyword evidence="3" id="KW-1185">Reference proteome</keyword>
<feature type="region of interest" description="Disordered" evidence="1">
    <location>
        <begin position="1"/>
        <end position="21"/>
    </location>
</feature>
<protein>
    <submittedName>
        <fullName evidence="2">Uncharacterized protein</fullName>
    </submittedName>
</protein>
<dbReference type="EMBL" id="JACSDZ010000019">
    <property type="protein sequence ID" value="KAF7383331.1"/>
    <property type="molecule type" value="Genomic_DNA"/>
</dbReference>
<proteinExistence type="predicted"/>
<name>A0A834J7E1_VESGE</name>
<dbReference type="AlphaFoldDB" id="A0A834J7E1"/>
<organism evidence="2 3">
    <name type="scientific">Vespula germanica</name>
    <name type="common">German yellow jacket</name>
    <name type="synonym">Paravespula germanica</name>
    <dbReference type="NCBI Taxonomy" id="30212"/>
    <lineage>
        <taxon>Eukaryota</taxon>
        <taxon>Metazoa</taxon>
        <taxon>Ecdysozoa</taxon>
        <taxon>Arthropoda</taxon>
        <taxon>Hexapoda</taxon>
        <taxon>Insecta</taxon>
        <taxon>Pterygota</taxon>
        <taxon>Neoptera</taxon>
        <taxon>Endopterygota</taxon>
        <taxon>Hymenoptera</taxon>
        <taxon>Apocrita</taxon>
        <taxon>Aculeata</taxon>
        <taxon>Vespoidea</taxon>
        <taxon>Vespidae</taxon>
        <taxon>Vespinae</taxon>
        <taxon>Vespula</taxon>
    </lineage>
</organism>